<feature type="binding site" evidence="7">
    <location>
        <begin position="87"/>
        <end position="88"/>
    </location>
    <ligand>
        <name>(2S)-2-hydroxy-3-oxobutyl phosphate</name>
        <dbReference type="ChEBI" id="CHEBI:58830"/>
    </ligand>
</feature>
<name>A0A2N0VIC2_9BACT</name>
<evidence type="ECO:0000256" key="4">
    <source>
        <dbReference type="ARBA" id="ARBA00022619"/>
    </source>
</evidence>
<dbReference type="UniPathway" id="UPA00275">
    <property type="reaction ID" value="UER00404"/>
</dbReference>
<accession>A0A2N0VIC2</accession>
<comment type="similarity">
    <text evidence="2 7">Belongs to the DMRL synthase family.</text>
</comment>
<evidence type="ECO:0000256" key="7">
    <source>
        <dbReference type="HAMAP-Rule" id="MF_00178"/>
    </source>
</evidence>
<keyword evidence="4 7" id="KW-0686">Riboflavin biosynthesis</keyword>
<comment type="caution">
    <text evidence="8">The sequence shown here is derived from an EMBL/GenBank/DDBJ whole genome shotgun (WGS) entry which is preliminary data.</text>
</comment>
<dbReference type="GO" id="GO:0009231">
    <property type="term" value="P:riboflavin biosynthetic process"/>
    <property type="evidence" value="ECO:0007669"/>
    <property type="project" value="UniProtKB-UniRule"/>
</dbReference>
<evidence type="ECO:0000256" key="2">
    <source>
        <dbReference type="ARBA" id="ARBA00007424"/>
    </source>
</evidence>
<dbReference type="InterPro" id="IPR002180">
    <property type="entry name" value="LS/RS"/>
</dbReference>
<dbReference type="SUPFAM" id="SSF52121">
    <property type="entry name" value="Lumazine synthase"/>
    <property type="match status" value="1"/>
</dbReference>
<gene>
    <name evidence="7" type="primary">ribH</name>
    <name evidence="8" type="ORF">CWD77_00230</name>
</gene>
<dbReference type="AlphaFoldDB" id="A0A2N0VIC2"/>
<dbReference type="Gene3D" id="3.40.50.960">
    <property type="entry name" value="Lumazine/riboflavin synthase"/>
    <property type="match status" value="1"/>
</dbReference>
<dbReference type="OrthoDB" id="9809709at2"/>
<dbReference type="CDD" id="cd09209">
    <property type="entry name" value="Lumazine_synthase-I"/>
    <property type="match status" value="1"/>
</dbReference>
<comment type="function">
    <text evidence="7">Catalyzes the formation of 6,7-dimethyl-8-ribityllumazine by condensation of 5-amino-6-(D-ribitylamino)uracil with 3,4-dihydroxy-2-butanone 4-phosphate. This is the penultimate step in the biosynthesis of riboflavin.</text>
</comment>
<dbReference type="GO" id="GO:0000906">
    <property type="term" value="F:6,7-dimethyl-8-ribityllumazine synthase activity"/>
    <property type="evidence" value="ECO:0007669"/>
    <property type="project" value="UniProtKB-UniRule"/>
</dbReference>
<comment type="pathway">
    <text evidence="1 7">Cofactor biosynthesis; riboflavin biosynthesis; riboflavin from 2-hydroxy-3-oxobutyl phosphate and 5-amino-6-(D-ribitylamino)uracil: step 1/2.</text>
</comment>
<feature type="binding site" evidence="7">
    <location>
        <begin position="82"/>
        <end position="84"/>
    </location>
    <ligand>
        <name>5-amino-6-(D-ribitylamino)uracil</name>
        <dbReference type="ChEBI" id="CHEBI:15934"/>
    </ligand>
</feature>
<keyword evidence="5 7" id="KW-0808">Transferase</keyword>
<dbReference type="NCBIfam" id="TIGR00114">
    <property type="entry name" value="lumazine-synth"/>
    <property type="match status" value="1"/>
</dbReference>
<dbReference type="Proteomes" id="UP000233398">
    <property type="component" value="Unassembled WGS sequence"/>
</dbReference>
<evidence type="ECO:0000256" key="1">
    <source>
        <dbReference type="ARBA" id="ARBA00004917"/>
    </source>
</evidence>
<dbReference type="PANTHER" id="PTHR21058:SF0">
    <property type="entry name" value="6,7-DIMETHYL-8-RIBITYLLUMAZINE SYNTHASE"/>
    <property type="match status" value="1"/>
</dbReference>
<feature type="binding site" evidence="7">
    <location>
        <position position="129"/>
    </location>
    <ligand>
        <name>(2S)-2-hydroxy-3-oxobutyl phosphate</name>
        <dbReference type="ChEBI" id="CHEBI:58830"/>
    </ligand>
</feature>
<dbReference type="GO" id="GO:0005829">
    <property type="term" value="C:cytosol"/>
    <property type="evidence" value="ECO:0007669"/>
    <property type="project" value="TreeGrafter"/>
</dbReference>
<evidence type="ECO:0000256" key="3">
    <source>
        <dbReference type="ARBA" id="ARBA00012664"/>
    </source>
</evidence>
<organism evidence="8 9">
    <name type="scientific">Rhodohalobacter barkolensis</name>
    <dbReference type="NCBI Taxonomy" id="2053187"/>
    <lineage>
        <taxon>Bacteria</taxon>
        <taxon>Pseudomonadati</taxon>
        <taxon>Balneolota</taxon>
        <taxon>Balneolia</taxon>
        <taxon>Balneolales</taxon>
        <taxon>Balneolaceae</taxon>
        <taxon>Rhodohalobacter</taxon>
    </lineage>
</organism>
<evidence type="ECO:0000256" key="6">
    <source>
        <dbReference type="ARBA" id="ARBA00048785"/>
    </source>
</evidence>
<dbReference type="GO" id="GO:0009349">
    <property type="term" value="C:riboflavin synthase complex"/>
    <property type="evidence" value="ECO:0007669"/>
    <property type="project" value="UniProtKB-UniRule"/>
</dbReference>
<dbReference type="HAMAP" id="MF_00178">
    <property type="entry name" value="Lumazine_synth"/>
    <property type="match status" value="1"/>
</dbReference>
<dbReference type="InterPro" id="IPR034964">
    <property type="entry name" value="LS"/>
</dbReference>
<evidence type="ECO:0000313" key="9">
    <source>
        <dbReference type="Proteomes" id="UP000233398"/>
    </source>
</evidence>
<dbReference type="EMBL" id="PISP01000001">
    <property type="protein sequence ID" value="PKD43945.1"/>
    <property type="molecule type" value="Genomic_DNA"/>
</dbReference>
<feature type="binding site" evidence="7">
    <location>
        <position position="24"/>
    </location>
    <ligand>
        <name>5-amino-6-(D-ribitylamino)uracil</name>
        <dbReference type="ChEBI" id="CHEBI:15934"/>
    </ligand>
</feature>
<feature type="binding site" evidence="7">
    <location>
        <position position="115"/>
    </location>
    <ligand>
        <name>5-amino-6-(D-ribitylamino)uracil</name>
        <dbReference type="ChEBI" id="CHEBI:15934"/>
    </ligand>
</feature>
<reference evidence="8 9" key="1">
    <citation type="submission" date="2017-11" db="EMBL/GenBank/DDBJ databases">
        <title>Rhodohalobacter 15182 sp. nov., isolated from a salt lake.</title>
        <authorList>
            <person name="Han S."/>
        </authorList>
    </citation>
    <scope>NUCLEOTIDE SEQUENCE [LARGE SCALE GENOMIC DNA]</scope>
    <source>
        <strain evidence="8 9">15182</strain>
    </source>
</reference>
<feature type="active site" description="Proton donor" evidence="7">
    <location>
        <position position="90"/>
    </location>
</feature>
<dbReference type="RefSeq" id="WP_101071188.1">
    <property type="nucleotide sequence ID" value="NZ_PISP01000001.1"/>
</dbReference>
<keyword evidence="9" id="KW-1185">Reference proteome</keyword>
<proteinExistence type="inferred from homology"/>
<comment type="catalytic activity">
    <reaction evidence="6 7">
        <text>(2S)-2-hydroxy-3-oxobutyl phosphate + 5-amino-6-(D-ribitylamino)uracil = 6,7-dimethyl-8-(1-D-ribityl)lumazine + phosphate + 2 H2O + H(+)</text>
        <dbReference type="Rhea" id="RHEA:26152"/>
        <dbReference type="ChEBI" id="CHEBI:15377"/>
        <dbReference type="ChEBI" id="CHEBI:15378"/>
        <dbReference type="ChEBI" id="CHEBI:15934"/>
        <dbReference type="ChEBI" id="CHEBI:43474"/>
        <dbReference type="ChEBI" id="CHEBI:58201"/>
        <dbReference type="ChEBI" id="CHEBI:58830"/>
        <dbReference type="EC" id="2.5.1.78"/>
    </reaction>
</comment>
<dbReference type="EC" id="2.5.1.78" evidence="3 7"/>
<protein>
    <recommendedName>
        <fullName evidence="3 7">6,7-dimethyl-8-ribityllumazine synthase</fullName>
        <shortName evidence="7">DMRL synthase</shortName>
        <shortName evidence="7">LS</shortName>
        <shortName evidence="7">Lumazine synthase</shortName>
        <ecNumber evidence="3 7">2.5.1.78</ecNumber>
    </recommendedName>
</protein>
<dbReference type="InterPro" id="IPR036467">
    <property type="entry name" value="LS/RS_sf"/>
</dbReference>
<dbReference type="Pfam" id="PF00885">
    <property type="entry name" value="DMRL_synthase"/>
    <property type="match status" value="1"/>
</dbReference>
<sequence length="160" mass="16989">MPEIKQKSESSLNGKKVAVVAAKWNSFVTDEMLEGAVTALKAKGIADSNLITMRCPGSFELPLSCKYCIDHLNVDAVVAIGAVIRGGTPHFDYVCDAVTRGITDLNMSSSIPVAFGVLTTDTVEQATERASMDKGNKGAEAALSVIEMIQLKEALIQQGL</sequence>
<dbReference type="PANTHER" id="PTHR21058">
    <property type="entry name" value="6,7-DIMETHYL-8-RIBITYLLUMAZINE SYNTHASE DMRL SYNTHASE LUMAZINE SYNTHASE"/>
    <property type="match status" value="1"/>
</dbReference>
<evidence type="ECO:0000313" key="8">
    <source>
        <dbReference type="EMBL" id="PKD43945.1"/>
    </source>
</evidence>
<feature type="binding site" evidence="7">
    <location>
        <begin position="58"/>
        <end position="60"/>
    </location>
    <ligand>
        <name>5-amino-6-(D-ribitylamino)uracil</name>
        <dbReference type="ChEBI" id="CHEBI:15934"/>
    </ligand>
</feature>
<evidence type="ECO:0000256" key="5">
    <source>
        <dbReference type="ARBA" id="ARBA00022679"/>
    </source>
</evidence>